<evidence type="ECO:0000313" key="2">
    <source>
        <dbReference type="Proteomes" id="UP000054018"/>
    </source>
</evidence>
<reference evidence="2" key="2">
    <citation type="submission" date="2015-01" db="EMBL/GenBank/DDBJ databases">
        <title>Evolutionary Origins and Diversification of the Mycorrhizal Mutualists.</title>
        <authorList>
            <consortium name="DOE Joint Genome Institute"/>
            <consortium name="Mycorrhizal Genomics Consortium"/>
            <person name="Kohler A."/>
            <person name="Kuo A."/>
            <person name="Nagy L.G."/>
            <person name="Floudas D."/>
            <person name="Copeland A."/>
            <person name="Barry K.W."/>
            <person name="Cichocki N."/>
            <person name="Veneault-Fourrey C."/>
            <person name="LaButti K."/>
            <person name="Lindquist E.A."/>
            <person name="Lipzen A."/>
            <person name="Lundell T."/>
            <person name="Morin E."/>
            <person name="Murat C."/>
            <person name="Riley R."/>
            <person name="Ohm R."/>
            <person name="Sun H."/>
            <person name="Tunlid A."/>
            <person name="Henrissat B."/>
            <person name="Grigoriev I.V."/>
            <person name="Hibbett D.S."/>
            <person name="Martin F."/>
        </authorList>
    </citation>
    <scope>NUCLEOTIDE SEQUENCE [LARGE SCALE GENOMIC DNA]</scope>
    <source>
        <strain evidence="2">441</strain>
    </source>
</reference>
<dbReference type="OrthoDB" id="2685635at2759"/>
<evidence type="ECO:0000313" key="1">
    <source>
        <dbReference type="EMBL" id="KIK14741.1"/>
    </source>
</evidence>
<keyword evidence="2" id="KW-1185">Reference proteome</keyword>
<dbReference type="AlphaFoldDB" id="A0A0C9YDG5"/>
<name>A0A0C9YDG5_9AGAM</name>
<proteinExistence type="predicted"/>
<dbReference type="HOGENOM" id="CLU_046434_1_0_1"/>
<protein>
    <submittedName>
        <fullName evidence="1">Uncharacterized protein</fullName>
    </submittedName>
</protein>
<reference evidence="1 2" key="1">
    <citation type="submission" date="2014-04" db="EMBL/GenBank/DDBJ databases">
        <authorList>
            <consortium name="DOE Joint Genome Institute"/>
            <person name="Kuo A."/>
            <person name="Kohler A."/>
            <person name="Costa M.D."/>
            <person name="Nagy L.G."/>
            <person name="Floudas D."/>
            <person name="Copeland A."/>
            <person name="Barry K.W."/>
            <person name="Cichocki N."/>
            <person name="Veneault-Fourrey C."/>
            <person name="LaButti K."/>
            <person name="Lindquist E.A."/>
            <person name="Lipzen A."/>
            <person name="Lundell T."/>
            <person name="Morin E."/>
            <person name="Murat C."/>
            <person name="Sun H."/>
            <person name="Tunlid A."/>
            <person name="Henrissat B."/>
            <person name="Grigoriev I.V."/>
            <person name="Hibbett D.S."/>
            <person name="Martin F."/>
            <person name="Nordberg H.P."/>
            <person name="Cantor M.N."/>
            <person name="Hua S.X."/>
        </authorList>
    </citation>
    <scope>NUCLEOTIDE SEQUENCE [LARGE SCALE GENOMIC DNA]</scope>
    <source>
        <strain evidence="1 2">441</strain>
    </source>
</reference>
<accession>A0A0C9YDG5</accession>
<dbReference type="Proteomes" id="UP000054018">
    <property type="component" value="Unassembled WGS sequence"/>
</dbReference>
<sequence length="201" mass="22432">AILSAIIHIDHNDFWLMADGGYLRPNKVCKDILDVKPSCTLLNPGLEPMISDFPLVLQTLQQCTQRCVTPSFSSGIRMGPGTSSFITNCSRYPIIMAPLIPLLQSLDSHSNNGDTWDATIQTTGISKRQSLSMHNAYSFEHWPLTKERNHAELLALKNTYCILPLPAYNITNDLIQPLAYQCSPQGAIAKIHFNLLHWDIA</sequence>
<gene>
    <name evidence="1" type="ORF">PISMIDRAFT_31409</name>
</gene>
<feature type="non-terminal residue" evidence="1">
    <location>
        <position position="201"/>
    </location>
</feature>
<organism evidence="1 2">
    <name type="scientific">Pisolithus microcarpus 441</name>
    <dbReference type="NCBI Taxonomy" id="765257"/>
    <lineage>
        <taxon>Eukaryota</taxon>
        <taxon>Fungi</taxon>
        <taxon>Dikarya</taxon>
        <taxon>Basidiomycota</taxon>
        <taxon>Agaricomycotina</taxon>
        <taxon>Agaricomycetes</taxon>
        <taxon>Agaricomycetidae</taxon>
        <taxon>Boletales</taxon>
        <taxon>Sclerodermatineae</taxon>
        <taxon>Pisolithaceae</taxon>
        <taxon>Pisolithus</taxon>
    </lineage>
</organism>
<dbReference type="EMBL" id="KN833924">
    <property type="protein sequence ID" value="KIK14741.1"/>
    <property type="molecule type" value="Genomic_DNA"/>
</dbReference>
<feature type="non-terminal residue" evidence="1">
    <location>
        <position position="1"/>
    </location>
</feature>